<protein>
    <submittedName>
        <fullName evidence="2">Uncharacterized protein</fullName>
    </submittedName>
</protein>
<dbReference type="EMBL" id="JAWLJX010000001">
    <property type="protein sequence ID" value="MDV6259749.1"/>
    <property type="molecule type" value="Genomic_DNA"/>
</dbReference>
<evidence type="ECO:0000313" key="2">
    <source>
        <dbReference type="EMBL" id="MDV6259749.1"/>
    </source>
</evidence>
<keyword evidence="3" id="KW-1185">Reference proteome</keyword>
<keyword evidence="1" id="KW-1133">Transmembrane helix</keyword>
<reference evidence="2 3" key="1">
    <citation type="submission" date="2023-10" db="EMBL/GenBank/DDBJ databases">
        <title>Development of a sustainable strategy for remediation of hydrocarbon-contaminated territories based on the waste exchange concept.</title>
        <authorList>
            <person name="Krivoruchko A."/>
        </authorList>
    </citation>
    <scope>NUCLEOTIDE SEQUENCE [LARGE SCALE GENOMIC DNA]</scope>
    <source>
        <strain evidence="2 3">IEGM 1323</strain>
    </source>
</reference>
<organism evidence="2 3">
    <name type="scientific">Rhodococcoides yunnanense</name>
    <dbReference type="NCBI Taxonomy" id="278209"/>
    <lineage>
        <taxon>Bacteria</taxon>
        <taxon>Bacillati</taxon>
        <taxon>Actinomycetota</taxon>
        <taxon>Actinomycetes</taxon>
        <taxon>Mycobacteriales</taxon>
        <taxon>Nocardiaceae</taxon>
        <taxon>Rhodococcoides</taxon>
    </lineage>
</organism>
<keyword evidence="1" id="KW-0472">Membrane</keyword>
<feature type="transmembrane region" description="Helical" evidence="1">
    <location>
        <begin position="15"/>
        <end position="41"/>
    </location>
</feature>
<proteinExistence type="predicted"/>
<name>A0ABU4B6F9_9NOCA</name>
<keyword evidence="1" id="KW-0812">Transmembrane</keyword>
<dbReference type="Proteomes" id="UP001185755">
    <property type="component" value="Unassembled WGS sequence"/>
</dbReference>
<evidence type="ECO:0000256" key="1">
    <source>
        <dbReference type="SAM" id="Phobius"/>
    </source>
</evidence>
<comment type="caution">
    <text evidence="2">The sequence shown here is derived from an EMBL/GenBank/DDBJ whole genome shotgun (WGS) entry which is preliminary data.</text>
</comment>
<dbReference type="RefSeq" id="WP_176457443.1">
    <property type="nucleotide sequence ID" value="NZ_JAWLJX010000001.1"/>
</dbReference>
<gene>
    <name evidence="2" type="ORF">R3P96_00185</name>
</gene>
<accession>A0ABU4B6F9</accession>
<evidence type="ECO:0000313" key="3">
    <source>
        <dbReference type="Proteomes" id="UP001185755"/>
    </source>
</evidence>
<sequence>MSNFVEAGGTAVKSAAAAIAFAVMLFVLILGFVASGIIGAAGSIRN</sequence>